<gene>
    <name evidence="2" type="ORF">VNO78_17531</name>
</gene>
<reference evidence="2 3" key="1">
    <citation type="submission" date="2024-01" db="EMBL/GenBank/DDBJ databases">
        <title>The genomes of 5 underutilized Papilionoideae crops provide insights into root nodulation and disease resistanc.</title>
        <authorList>
            <person name="Jiang F."/>
        </authorList>
    </citation>
    <scope>NUCLEOTIDE SEQUENCE [LARGE SCALE GENOMIC DNA]</scope>
    <source>
        <strain evidence="2">DUOXIRENSHENG_FW03</strain>
        <tissue evidence="2">Leaves</tissue>
    </source>
</reference>
<organism evidence="2 3">
    <name type="scientific">Psophocarpus tetragonolobus</name>
    <name type="common">Winged bean</name>
    <name type="synonym">Dolichos tetragonolobus</name>
    <dbReference type="NCBI Taxonomy" id="3891"/>
    <lineage>
        <taxon>Eukaryota</taxon>
        <taxon>Viridiplantae</taxon>
        <taxon>Streptophyta</taxon>
        <taxon>Embryophyta</taxon>
        <taxon>Tracheophyta</taxon>
        <taxon>Spermatophyta</taxon>
        <taxon>Magnoliopsida</taxon>
        <taxon>eudicotyledons</taxon>
        <taxon>Gunneridae</taxon>
        <taxon>Pentapetalae</taxon>
        <taxon>rosids</taxon>
        <taxon>fabids</taxon>
        <taxon>Fabales</taxon>
        <taxon>Fabaceae</taxon>
        <taxon>Papilionoideae</taxon>
        <taxon>50 kb inversion clade</taxon>
        <taxon>NPAAA clade</taxon>
        <taxon>indigoferoid/millettioid clade</taxon>
        <taxon>Phaseoleae</taxon>
        <taxon>Psophocarpus</taxon>
    </lineage>
</organism>
<dbReference type="AlphaFoldDB" id="A0AAN9SH32"/>
<proteinExistence type="predicted"/>
<dbReference type="Proteomes" id="UP001386955">
    <property type="component" value="Unassembled WGS sequence"/>
</dbReference>
<evidence type="ECO:0000313" key="3">
    <source>
        <dbReference type="Proteomes" id="UP001386955"/>
    </source>
</evidence>
<dbReference type="PANTHER" id="PTHR33443:SF35">
    <property type="entry name" value="VQ DOMAIN-CONTAINING PROTEIN"/>
    <property type="match status" value="1"/>
</dbReference>
<sequence length="567" mass="61984">MEPMPDVLDVSSGDEEDEVVFLEDKMERIIDFDWVKEFLGIQDEDPNELNKPQHKSKSSVLTAGVKCVDDDDDCVVLDGDPETRVTMAHDSPTGSDDLVVVGEKGQCHCYVCDSVAPCLKWGTGFLGTDHCHATDKSETWRTLRKNFMFGQTAPLLASTNYSTLGDVRIAQQNHIPPLGIMLLSPNSMLLSKTSMSTATHTGSSENLMPQNQTSRPIIMRTCSSLSSSSQNQVSRPNTVPEGSIASNFTIPSGTNYGRYRESGSALVREGYQSQSFPQNLLGVRNHAIQRVRQHGVSSLGPQLLRSHTMLNRLGSVGVGSYPLMNHSIHGASGGLTYHVNPAQQYARYRQNDVYAQGPPNFLFSNPCSQPNNLISSVSKYTAAHETQAYYQSNGSQNFSGYSVQGSNASSCNVAGLSQNKAINEPLIGGQNDNPCGNVTQIGTGRQYFCQQKHYDCRQIESALKSDFSTFDSSRVEDMNQSIPSKQSSRSMNLSFSAKKSGTEFTGSKGLGSVDDIKRWLFNEEDSVLVGSDGALASELNMPSPDPSTFDVGTLFDFEKYWDCVAHV</sequence>
<evidence type="ECO:0000256" key="1">
    <source>
        <dbReference type="SAM" id="MobiDB-lite"/>
    </source>
</evidence>
<evidence type="ECO:0000313" key="2">
    <source>
        <dbReference type="EMBL" id="KAK7396489.1"/>
    </source>
</evidence>
<keyword evidence="3" id="KW-1185">Reference proteome</keyword>
<dbReference type="InterPro" id="IPR053234">
    <property type="entry name" value="RPM1_Interactor"/>
</dbReference>
<comment type="caution">
    <text evidence="2">The sequence shown here is derived from an EMBL/GenBank/DDBJ whole genome shotgun (WGS) entry which is preliminary data.</text>
</comment>
<feature type="region of interest" description="Disordered" evidence="1">
    <location>
        <begin position="225"/>
        <end position="246"/>
    </location>
</feature>
<dbReference type="EMBL" id="JAYMYS010000004">
    <property type="protein sequence ID" value="KAK7396489.1"/>
    <property type="molecule type" value="Genomic_DNA"/>
</dbReference>
<dbReference type="PANTHER" id="PTHR33443">
    <property type="entry name" value="ZGC:112980"/>
    <property type="match status" value="1"/>
</dbReference>
<protein>
    <submittedName>
        <fullName evidence="2">Uncharacterized protein</fullName>
    </submittedName>
</protein>
<name>A0AAN9SH32_PSOTE</name>
<accession>A0AAN9SH32</accession>